<proteinExistence type="predicted"/>
<dbReference type="GO" id="GO:0007162">
    <property type="term" value="P:negative regulation of cell adhesion"/>
    <property type="evidence" value="ECO:0007669"/>
    <property type="project" value="TreeGrafter"/>
</dbReference>
<dbReference type="InterPro" id="IPR002165">
    <property type="entry name" value="Plexin_repeat"/>
</dbReference>
<dbReference type="SUPFAM" id="SSF101912">
    <property type="entry name" value="Sema domain"/>
    <property type="match status" value="1"/>
</dbReference>
<dbReference type="AlphaFoldDB" id="A0A096M0Z7"/>
<evidence type="ECO:0000313" key="9">
    <source>
        <dbReference type="Proteomes" id="UP000028760"/>
    </source>
</evidence>
<dbReference type="Ensembl" id="ENSPFOT00000028961.1">
    <property type="protein sequence ID" value="ENSPFOP00000025088.1"/>
    <property type="gene ID" value="ENSPFOG00000023319.1"/>
</dbReference>
<keyword evidence="6" id="KW-0812">Transmembrane</keyword>
<evidence type="ECO:0000256" key="6">
    <source>
        <dbReference type="SAM" id="Phobius"/>
    </source>
</evidence>
<dbReference type="GO" id="GO:0030334">
    <property type="term" value="P:regulation of cell migration"/>
    <property type="evidence" value="ECO:0007669"/>
    <property type="project" value="TreeGrafter"/>
</dbReference>
<dbReference type="InterPro" id="IPR036352">
    <property type="entry name" value="Semap_dom_sf"/>
</dbReference>
<feature type="transmembrane region" description="Helical" evidence="6">
    <location>
        <begin position="535"/>
        <end position="558"/>
    </location>
</feature>
<sequence length="568" mass="64658">MSSVSAVKQDSWTVFFIGTTDGQLIKLPVDKNNRPGCPKELHRASGNQKLFPKILLDPVDQKHMYLTFKNKIKRVPVSNCGEYTTVGDCCVDPHCVWCVSTNRCTFKDDCKDDWLSMPDEYQQKVISYRVVKDSTGQVKIVINVHLTVTETVQSKFTCEIKENLAQLCMPQPQYPQCTCILSDHLSNGLDLTVSIRFQQAELTERLKLIDCSHSILSCQQCIRAGCGWRENRCTWASEGERNDQVCQQFTSQPITTKPEIISVTPSRVSYYGRNHALLKGRNLREVIGVIVQAEMDCSSKESPVWNNTGESLTFHIPRRTNEAVVQVCALLSDGSCHGEADITYQSAPSCTGVSPSVTWRSGKRKITITGSYLDTVEMVAHNQHDRELFNHVNVFDQIVTFRRTLIYKTPPFKASKQNRHGVYIKVANETLSCSAEIFHYPDPQFISFRAKRTGDNIKITILVKNTDRLMMTTAELSVWAIKDEKQYPCILQNKDDEYYGSQMLVCEVENTTDVIFNQLKIMYGETIVQVWNPSLFHQVLFILRLMFLPSVAVVLMIICQCQKRRVVK</sequence>
<comment type="subcellular location">
    <subcellularLocation>
        <location evidence="1">Membrane</location>
    </subcellularLocation>
</comment>
<keyword evidence="9" id="KW-1185">Reference proteome</keyword>
<evidence type="ECO:0000256" key="4">
    <source>
        <dbReference type="ARBA" id="ARBA00023180"/>
    </source>
</evidence>
<organism evidence="8 9">
    <name type="scientific">Poecilia formosa</name>
    <name type="common">Amazon molly</name>
    <name type="synonym">Limia formosa</name>
    <dbReference type="NCBI Taxonomy" id="48698"/>
    <lineage>
        <taxon>Eukaryota</taxon>
        <taxon>Metazoa</taxon>
        <taxon>Chordata</taxon>
        <taxon>Craniata</taxon>
        <taxon>Vertebrata</taxon>
        <taxon>Euteleostomi</taxon>
        <taxon>Actinopterygii</taxon>
        <taxon>Neopterygii</taxon>
        <taxon>Teleostei</taxon>
        <taxon>Neoteleostei</taxon>
        <taxon>Acanthomorphata</taxon>
        <taxon>Ovalentaria</taxon>
        <taxon>Atherinomorphae</taxon>
        <taxon>Cyprinodontiformes</taxon>
        <taxon>Poeciliidae</taxon>
        <taxon>Poeciliinae</taxon>
        <taxon>Poecilia</taxon>
    </lineage>
</organism>
<dbReference type="GO" id="GO:0002116">
    <property type="term" value="C:semaphorin receptor complex"/>
    <property type="evidence" value="ECO:0007669"/>
    <property type="project" value="TreeGrafter"/>
</dbReference>
<evidence type="ECO:0000256" key="5">
    <source>
        <dbReference type="PROSITE-ProRule" id="PRU00352"/>
    </source>
</evidence>
<keyword evidence="3" id="KW-1015">Disulfide bond</keyword>
<dbReference type="PANTHER" id="PTHR22625:SF4">
    <property type="entry name" value="PLEXIN-C1"/>
    <property type="match status" value="1"/>
</dbReference>
<protein>
    <recommendedName>
        <fullName evidence="7">Sema domain-containing protein</fullName>
    </recommendedName>
</protein>
<keyword evidence="6" id="KW-1133">Transmembrane helix</keyword>
<dbReference type="GeneTree" id="ENSGT01150000286928"/>
<evidence type="ECO:0000256" key="1">
    <source>
        <dbReference type="ARBA" id="ARBA00004370"/>
    </source>
</evidence>
<keyword evidence="2 6" id="KW-0472">Membrane</keyword>
<name>A0A096M0Z7_POEFO</name>
<evidence type="ECO:0000256" key="2">
    <source>
        <dbReference type="ARBA" id="ARBA00023136"/>
    </source>
</evidence>
<dbReference type="CDD" id="cd00102">
    <property type="entry name" value="IPT"/>
    <property type="match status" value="1"/>
</dbReference>
<feature type="domain" description="Sema" evidence="7">
    <location>
        <begin position="1"/>
        <end position="77"/>
    </location>
</feature>
<dbReference type="Proteomes" id="UP000028760">
    <property type="component" value="Unassembled WGS sequence"/>
</dbReference>
<dbReference type="InterPro" id="IPR001627">
    <property type="entry name" value="Semap_dom"/>
</dbReference>
<dbReference type="eggNOG" id="KOG3610">
    <property type="taxonomic scope" value="Eukaryota"/>
</dbReference>
<dbReference type="PROSITE" id="PS51004">
    <property type="entry name" value="SEMA"/>
    <property type="match status" value="1"/>
</dbReference>
<reference evidence="9" key="1">
    <citation type="submission" date="2013-10" db="EMBL/GenBank/DDBJ databases">
        <authorList>
            <person name="Schartl M."/>
            <person name="Warren W."/>
        </authorList>
    </citation>
    <scope>NUCLEOTIDE SEQUENCE [LARGE SCALE GENOMIC DNA]</scope>
    <source>
        <strain evidence="9">female</strain>
    </source>
</reference>
<reference evidence="8" key="3">
    <citation type="submission" date="2025-09" db="UniProtKB">
        <authorList>
            <consortium name="Ensembl"/>
        </authorList>
    </citation>
    <scope>IDENTIFICATION</scope>
</reference>
<dbReference type="InterPro" id="IPR015943">
    <property type="entry name" value="WD40/YVTN_repeat-like_dom_sf"/>
</dbReference>
<dbReference type="GO" id="GO:0050772">
    <property type="term" value="P:positive regulation of axonogenesis"/>
    <property type="evidence" value="ECO:0007669"/>
    <property type="project" value="TreeGrafter"/>
</dbReference>
<dbReference type="STRING" id="48698.ENSPFOP00000025088"/>
<keyword evidence="4" id="KW-0325">Glycoprotein</keyword>
<dbReference type="GO" id="GO:0008360">
    <property type="term" value="P:regulation of cell shape"/>
    <property type="evidence" value="ECO:0007669"/>
    <property type="project" value="TreeGrafter"/>
</dbReference>
<dbReference type="InterPro" id="IPR031148">
    <property type="entry name" value="Plexin"/>
</dbReference>
<evidence type="ECO:0000256" key="3">
    <source>
        <dbReference type="ARBA" id="ARBA00023157"/>
    </source>
</evidence>
<dbReference type="Gene3D" id="2.60.40.10">
    <property type="entry name" value="Immunoglobulins"/>
    <property type="match status" value="2"/>
</dbReference>
<comment type="caution">
    <text evidence="5">Lacks conserved residue(s) required for the propagation of feature annotation.</text>
</comment>
<reference evidence="8" key="2">
    <citation type="submission" date="2025-08" db="UniProtKB">
        <authorList>
            <consortium name="Ensembl"/>
        </authorList>
    </citation>
    <scope>IDENTIFICATION</scope>
</reference>
<dbReference type="SUPFAM" id="SSF103575">
    <property type="entry name" value="Plexin repeat"/>
    <property type="match status" value="1"/>
</dbReference>
<dbReference type="Gene3D" id="2.130.10.10">
    <property type="entry name" value="YVTN repeat-like/Quinoprotein amine dehydrogenase"/>
    <property type="match status" value="1"/>
</dbReference>
<evidence type="ECO:0000313" key="8">
    <source>
        <dbReference type="Ensembl" id="ENSPFOP00000025088.1"/>
    </source>
</evidence>
<dbReference type="GO" id="GO:0007399">
    <property type="term" value="P:nervous system development"/>
    <property type="evidence" value="ECO:0007669"/>
    <property type="project" value="UniProtKB-ARBA"/>
</dbReference>
<dbReference type="GO" id="GO:0005886">
    <property type="term" value="C:plasma membrane"/>
    <property type="evidence" value="ECO:0007669"/>
    <property type="project" value="TreeGrafter"/>
</dbReference>
<dbReference type="EMBL" id="AYCK01015109">
    <property type="status" value="NOT_ANNOTATED_CDS"/>
    <property type="molecule type" value="Genomic_DNA"/>
</dbReference>
<dbReference type="Pfam" id="PF01437">
    <property type="entry name" value="PSI"/>
    <property type="match status" value="1"/>
</dbReference>
<dbReference type="GO" id="GO:0017154">
    <property type="term" value="F:semaphorin receptor activity"/>
    <property type="evidence" value="ECO:0007669"/>
    <property type="project" value="InterPro"/>
</dbReference>
<dbReference type="PANTHER" id="PTHR22625">
    <property type="entry name" value="PLEXIN"/>
    <property type="match status" value="1"/>
</dbReference>
<evidence type="ECO:0000259" key="7">
    <source>
        <dbReference type="PROSITE" id="PS51004"/>
    </source>
</evidence>
<accession>A0A096M0Z7</accession>
<dbReference type="InterPro" id="IPR013783">
    <property type="entry name" value="Ig-like_fold"/>
</dbReference>